<dbReference type="EMBL" id="JADNYJ010000148">
    <property type="protein sequence ID" value="KAF8879512.1"/>
    <property type="molecule type" value="Genomic_DNA"/>
</dbReference>
<organism evidence="2 3">
    <name type="scientific">Gymnopilus junonius</name>
    <name type="common">Spectacular rustgill mushroom</name>
    <name type="synonym">Gymnopilus spectabilis subsp. junonius</name>
    <dbReference type="NCBI Taxonomy" id="109634"/>
    <lineage>
        <taxon>Eukaryota</taxon>
        <taxon>Fungi</taxon>
        <taxon>Dikarya</taxon>
        <taxon>Basidiomycota</taxon>
        <taxon>Agaricomycotina</taxon>
        <taxon>Agaricomycetes</taxon>
        <taxon>Agaricomycetidae</taxon>
        <taxon>Agaricales</taxon>
        <taxon>Agaricineae</taxon>
        <taxon>Hymenogastraceae</taxon>
        <taxon>Gymnopilus</taxon>
    </lineage>
</organism>
<accession>A0A9P5NDS1</accession>
<proteinExistence type="predicted"/>
<keyword evidence="1" id="KW-0732">Signal</keyword>
<keyword evidence="3" id="KW-1185">Reference proteome</keyword>
<dbReference type="Proteomes" id="UP000724874">
    <property type="component" value="Unassembled WGS sequence"/>
</dbReference>
<sequence>MLHSFLYLSVSSLAGLWLLSRLSCTSVGLDLTPFCFIGSKGFVAGRSIAISNCLADPQTGSTKCQGFIHHMMVSSHGKDG</sequence>
<evidence type="ECO:0008006" key="4">
    <source>
        <dbReference type="Google" id="ProtNLM"/>
    </source>
</evidence>
<dbReference type="AlphaFoldDB" id="A0A9P5NDS1"/>
<evidence type="ECO:0000256" key="1">
    <source>
        <dbReference type="SAM" id="SignalP"/>
    </source>
</evidence>
<protein>
    <recommendedName>
        <fullName evidence="4">Secreted protein</fullName>
    </recommendedName>
</protein>
<gene>
    <name evidence="2" type="ORF">CPB84DRAFT_1793223</name>
</gene>
<comment type="caution">
    <text evidence="2">The sequence shown here is derived from an EMBL/GenBank/DDBJ whole genome shotgun (WGS) entry which is preliminary data.</text>
</comment>
<reference evidence="2" key="1">
    <citation type="submission" date="2020-11" db="EMBL/GenBank/DDBJ databases">
        <authorList>
            <consortium name="DOE Joint Genome Institute"/>
            <person name="Ahrendt S."/>
            <person name="Riley R."/>
            <person name="Andreopoulos W."/>
            <person name="LaButti K."/>
            <person name="Pangilinan J."/>
            <person name="Ruiz-duenas F.J."/>
            <person name="Barrasa J.M."/>
            <person name="Sanchez-Garcia M."/>
            <person name="Camarero S."/>
            <person name="Miyauchi S."/>
            <person name="Serrano A."/>
            <person name="Linde D."/>
            <person name="Babiker R."/>
            <person name="Drula E."/>
            <person name="Ayuso-Fernandez I."/>
            <person name="Pacheco R."/>
            <person name="Padilla G."/>
            <person name="Ferreira P."/>
            <person name="Barriuso J."/>
            <person name="Kellner H."/>
            <person name="Castanera R."/>
            <person name="Alfaro M."/>
            <person name="Ramirez L."/>
            <person name="Pisabarro A.G."/>
            <person name="Kuo A."/>
            <person name="Tritt A."/>
            <person name="Lipzen A."/>
            <person name="He G."/>
            <person name="Yan M."/>
            <person name="Ng V."/>
            <person name="Cullen D."/>
            <person name="Martin F."/>
            <person name="Rosso M.-N."/>
            <person name="Henrissat B."/>
            <person name="Hibbett D."/>
            <person name="Martinez A.T."/>
            <person name="Grigoriev I.V."/>
        </authorList>
    </citation>
    <scope>NUCLEOTIDE SEQUENCE</scope>
    <source>
        <strain evidence="2">AH 44721</strain>
    </source>
</reference>
<feature type="signal peptide" evidence="1">
    <location>
        <begin position="1"/>
        <end position="24"/>
    </location>
</feature>
<evidence type="ECO:0000313" key="3">
    <source>
        <dbReference type="Proteomes" id="UP000724874"/>
    </source>
</evidence>
<name>A0A9P5NDS1_GYMJU</name>
<evidence type="ECO:0000313" key="2">
    <source>
        <dbReference type="EMBL" id="KAF8879512.1"/>
    </source>
</evidence>
<feature type="non-terminal residue" evidence="2">
    <location>
        <position position="1"/>
    </location>
</feature>
<feature type="chain" id="PRO_5040479627" description="Secreted protein" evidence="1">
    <location>
        <begin position="25"/>
        <end position="80"/>
    </location>
</feature>